<feature type="transmembrane region" description="Helical" evidence="1">
    <location>
        <begin position="118"/>
        <end position="136"/>
    </location>
</feature>
<gene>
    <name evidence="2" type="ORF">S01H4_09905</name>
</gene>
<feature type="transmembrane region" description="Helical" evidence="1">
    <location>
        <begin position="51"/>
        <end position="69"/>
    </location>
</feature>
<evidence type="ECO:0000313" key="2">
    <source>
        <dbReference type="EMBL" id="GAG59900.1"/>
    </source>
</evidence>
<comment type="caution">
    <text evidence="2">The sequence shown here is derived from an EMBL/GenBank/DDBJ whole genome shotgun (WGS) entry which is preliminary data.</text>
</comment>
<keyword evidence="1" id="KW-0812">Transmembrane</keyword>
<organism evidence="2">
    <name type="scientific">marine sediment metagenome</name>
    <dbReference type="NCBI Taxonomy" id="412755"/>
    <lineage>
        <taxon>unclassified sequences</taxon>
        <taxon>metagenomes</taxon>
        <taxon>ecological metagenomes</taxon>
    </lineage>
</organism>
<sequence>MGFSKFHSQPTNVKVFMTLNFLIPILVVASWSYISSSGLRGKPEYHSMVEVAGAFMALAAAASCMAYAYAFRQRKFVLIGMAFLVPAMVDFTQGILSGELVTPHIGVSLEQIIGPTHFISRISMLLFLFLSTFAIFNTRMMERIQ</sequence>
<evidence type="ECO:0000256" key="1">
    <source>
        <dbReference type="SAM" id="Phobius"/>
    </source>
</evidence>
<dbReference type="EMBL" id="BART01003681">
    <property type="protein sequence ID" value="GAG59900.1"/>
    <property type="molecule type" value="Genomic_DNA"/>
</dbReference>
<accession>X0YUG5</accession>
<feature type="non-terminal residue" evidence="2">
    <location>
        <position position="145"/>
    </location>
</feature>
<protein>
    <submittedName>
        <fullName evidence="2">Uncharacterized protein</fullName>
    </submittedName>
</protein>
<dbReference type="AlphaFoldDB" id="X0YUG5"/>
<reference evidence="2" key="1">
    <citation type="journal article" date="2014" name="Front. Microbiol.">
        <title>High frequency of phylogenetically diverse reductive dehalogenase-homologous genes in deep subseafloor sedimentary metagenomes.</title>
        <authorList>
            <person name="Kawai M."/>
            <person name="Futagami T."/>
            <person name="Toyoda A."/>
            <person name="Takaki Y."/>
            <person name="Nishi S."/>
            <person name="Hori S."/>
            <person name="Arai W."/>
            <person name="Tsubouchi T."/>
            <person name="Morono Y."/>
            <person name="Uchiyama I."/>
            <person name="Ito T."/>
            <person name="Fujiyama A."/>
            <person name="Inagaki F."/>
            <person name="Takami H."/>
        </authorList>
    </citation>
    <scope>NUCLEOTIDE SEQUENCE</scope>
    <source>
        <strain evidence="2">Expedition CK06-06</strain>
    </source>
</reference>
<keyword evidence="1" id="KW-1133">Transmembrane helix</keyword>
<feature type="transmembrane region" description="Helical" evidence="1">
    <location>
        <begin position="12"/>
        <end position="31"/>
    </location>
</feature>
<name>X0YUG5_9ZZZZ</name>
<proteinExistence type="predicted"/>
<keyword evidence="1" id="KW-0472">Membrane</keyword>
<feature type="transmembrane region" description="Helical" evidence="1">
    <location>
        <begin position="76"/>
        <end position="98"/>
    </location>
</feature>